<dbReference type="InterPro" id="IPR027417">
    <property type="entry name" value="P-loop_NTPase"/>
</dbReference>
<dbReference type="PANTHER" id="PTHR47642">
    <property type="entry name" value="ATP-DEPENDENT DNA HELICASE"/>
    <property type="match status" value="1"/>
</dbReference>
<protein>
    <recommendedName>
        <fullName evidence="1">ATP-dependent DNA helicase</fullName>
        <ecNumber evidence="1">5.6.2.3</ecNumber>
    </recommendedName>
</protein>
<evidence type="ECO:0000313" key="4">
    <source>
        <dbReference type="Proteomes" id="UP001642484"/>
    </source>
</evidence>
<comment type="caution">
    <text evidence="3">The sequence shown here is derived from an EMBL/GenBank/DDBJ whole genome shotgun (WGS) entry which is preliminary data.</text>
</comment>
<proteinExistence type="inferred from homology"/>
<keyword evidence="1" id="KW-0347">Helicase</keyword>
<name>A0ABP0JHT7_9DINO</name>
<sequence>EPMLSRAVPPPRHDLILLGGPSTGKTHMALSLQNHFNPASTQQCAFMNSASRLVHGRTLHSAFHLPRDGWTASARALGKEKEALLATWKHAQVLALDEVSMIPADLFADAEFRSGQVKNASHIPWGGLTLLCSGDYMQLPPVAAASLAAPLVVDLVPDAAERGEPARQKDLAAVRGQALWQAIDSCIILDKPHRAHGPLQQFLTEMRAGPPHSSPASGRATLALASSAIARAIAGLQRSQHLARLAGQRLLVCIAVDACRTSRSSILTYPQLLQYLCTLPNLTETKNLPGVLFLWRGCHLTLESKISEEHGLIRGCPGILRTALLREDEPEFDNNAELLPHVLAFLPRGLIIHIPDRHFQQSALLSVGDCLLEPVTWDFAHRCTPAALAQFPADIGEALASAPLTVTRRQFPCTNALAATVYSLQGQTLEAMIADFARPPGMGRVRPSVADA</sequence>
<dbReference type="EMBL" id="CAXAMN010005442">
    <property type="protein sequence ID" value="CAK9013704.1"/>
    <property type="molecule type" value="Genomic_DNA"/>
</dbReference>
<dbReference type="InterPro" id="IPR051055">
    <property type="entry name" value="PIF1_helicase"/>
</dbReference>
<comment type="cofactor">
    <cofactor evidence="1">
        <name>Mg(2+)</name>
        <dbReference type="ChEBI" id="CHEBI:18420"/>
    </cofactor>
</comment>
<feature type="non-terminal residue" evidence="3">
    <location>
        <position position="452"/>
    </location>
</feature>
<evidence type="ECO:0000313" key="3">
    <source>
        <dbReference type="EMBL" id="CAK9013704.1"/>
    </source>
</evidence>
<dbReference type="Gene3D" id="3.40.50.300">
    <property type="entry name" value="P-loop containing nucleotide triphosphate hydrolases"/>
    <property type="match status" value="1"/>
</dbReference>
<comment type="catalytic activity">
    <reaction evidence="1">
        <text>ATP + H2O = ADP + phosphate + H(+)</text>
        <dbReference type="Rhea" id="RHEA:13065"/>
        <dbReference type="ChEBI" id="CHEBI:15377"/>
        <dbReference type="ChEBI" id="CHEBI:15378"/>
        <dbReference type="ChEBI" id="CHEBI:30616"/>
        <dbReference type="ChEBI" id="CHEBI:43474"/>
        <dbReference type="ChEBI" id="CHEBI:456216"/>
        <dbReference type="EC" id="5.6.2.3"/>
    </reaction>
</comment>
<dbReference type="Proteomes" id="UP001642484">
    <property type="component" value="Unassembled WGS sequence"/>
</dbReference>
<keyword evidence="1" id="KW-0227">DNA damage</keyword>
<gene>
    <name evidence="3" type="ORF">CCMP2556_LOCUS11387</name>
</gene>
<evidence type="ECO:0000256" key="1">
    <source>
        <dbReference type="RuleBase" id="RU363044"/>
    </source>
</evidence>
<accession>A0ABP0JHT7</accession>
<dbReference type="SUPFAM" id="SSF52540">
    <property type="entry name" value="P-loop containing nucleoside triphosphate hydrolases"/>
    <property type="match status" value="2"/>
</dbReference>
<feature type="non-terminal residue" evidence="3">
    <location>
        <position position="1"/>
    </location>
</feature>
<dbReference type="Pfam" id="PF05970">
    <property type="entry name" value="PIF1"/>
    <property type="match status" value="1"/>
</dbReference>
<keyword evidence="1" id="KW-0234">DNA repair</keyword>
<keyword evidence="1" id="KW-0547">Nucleotide-binding</keyword>
<comment type="similarity">
    <text evidence="1">Belongs to the helicase family.</text>
</comment>
<reference evidence="3 4" key="1">
    <citation type="submission" date="2024-02" db="EMBL/GenBank/DDBJ databases">
        <authorList>
            <person name="Chen Y."/>
            <person name="Shah S."/>
            <person name="Dougan E. K."/>
            <person name="Thang M."/>
            <person name="Chan C."/>
        </authorList>
    </citation>
    <scope>NUCLEOTIDE SEQUENCE [LARGE SCALE GENOMIC DNA]</scope>
</reference>
<dbReference type="EC" id="5.6.2.3" evidence="1"/>
<keyword evidence="1" id="KW-0067">ATP-binding</keyword>
<keyword evidence="1" id="KW-0378">Hydrolase</keyword>
<evidence type="ECO:0000259" key="2">
    <source>
        <dbReference type="Pfam" id="PF05970"/>
    </source>
</evidence>
<keyword evidence="4" id="KW-1185">Reference proteome</keyword>
<keyword evidence="1" id="KW-0233">DNA recombination</keyword>
<dbReference type="InterPro" id="IPR010285">
    <property type="entry name" value="DNA_helicase_pif1-like_DEAD"/>
</dbReference>
<organism evidence="3 4">
    <name type="scientific">Durusdinium trenchii</name>
    <dbReference type="NCBI Taxonomy" id="1381693"/>
    <lineage>
        <taxon>Eukaryota</taxon>
        <taxon>Sar</taxon>
        <taxon>Alveolata</taxon>
        <taxon>Dinophyceae</taxon>
        <taxon>Suessiales</taxon>
        <taxon>Symbiodiniaceae</taxon>
        <taxon>Durusdinium</taxon>
    </lineage>
</organism>
<feature type="domain" description="DNA helicase Pif1-like DEAD-box helicase" evidence="2">
    <location>
        <begin position="18"/>
        <end position="145"/>
    </location>
</feature>